<dbReference type="InterPro" id="IPR013727">
    <property type="entry name" value="2CSK_N"/>
</dbReference>
<dbReference type="PANTHER" id="PTHR45436:SF1">
    <property type="entry name" value="SENSOR PROTEIN QSEC"/>
    <property type="match status" value="1"/>
</dbReference>
<proteinExistence type="predicted"/>
<dbReference type="Pfam" id="PF08521">
    <property type="entry name" value="2CSK_N"/>
    <property type="match status" value="1"/>
</dbReference>
<dbReference type="Pfam" id="PF00672">
    <property type="entry name" value="HAMP"/>
    <property type="match status" value="1"/>
</dbReference>
<dbReference type="Gene3D" id="1.10.287.130">
    <property type="match status" value="1"/>
</dbReference>
<comment type="subcellular location">
    <subcellularLocation>
        <location evidence="2">Membrane</location>
    </subcellularLocation>
</comment>
<evidence type="ECO:0000313" key="14">
    <source>
        <dbReference type="EMBL" id="MCT8331281.1"/>
    </source>
</evidence>
<gene>
    <name evidence="14" type="ORF">N5I32_17315</name>
</gene>
<dbReference type="CDD" id="cd00075">
    <property type="entry name" value="HATPase"/>
    <property type="match status" value="1"/>
</dbReference>
<keyword evidence="10 11" id="KW-0472">Membrane</keyword>
<dbReference type="EC" id="2.7.13.3" evidence="3"/>
<dbReference type="Gene3D" id="6.10.340.10">
    <property type="match status" value="1"/>
</dbReference>
<comment type="catalytic activity">
    <reaction evidence="1">
        <text>ATP + protein L-histidine = ADP + protein N-phospho-L-histidine.</text>
        <dbReference type="EC" id="2.7.13.3"/>
    </reaction>
</comment>
<feature type="domain" description="HAMP" evidence="13">
    <location>
        <begin position="186"/>
        <end position="237"/>
    </location>
</feature>
<evidence type="ECO:0000256" key="5">
    <source>
        <dbReference type="ARBA" id="ARBA00022679"/>
    </source>
</evidence>
<evidence type="ECO:0000256" key="8">
    <source>
        <dbReference type="ARBA" id="ARBA00022989"/>
    </source>
</evidence>
<evidence type="ECO:0000256" key="9">
    <source>
        <dbReference type="ARBA" id="ARBA00023012"/>
    </source>
</evidence>
<keyword evidence="5" id="KW-0808">Transferase</keyword>
<dbReference type="Gene3D" id="3.30.565.10">
    <property type="entry name" value="Histidine kinase-like ATPase, C-terminal domain"/>
    <property type="match status" value="1"/>
</dbReference>
<evidence type="ECO:0000259" key="13">
    <source>
        <dbReference type="PROSITE" id="PS50885"/>
    </source>
</evidence>
<evidence type="ECO:0000256" key="7">
    <source>
        <dbReference type="ARBA" id="ARBA00022777"/>
    </source>
</evidence>
<evidence type="ECO:0000256" key="3">
    <source>
        <dbReference type="ARBA" id="ARBA00012438"/>
    </source>
</evidence>
<keyword evidence="9" id="KW-0902">Two-component regulatory system</keyword>
<accession>A0ABT2NQV3</accession>
<reference evidence="15" key="1">
    <citation type="submission" date="2023-07" db="EMBL/GenBank/DDBJ databases">
        <title>Defluviimonas sediminis sp. nov., isolated from mangrove sediment.</title>
        <authorList>
            <person name="Liu L."/>
            <person name="Li J."/>
            <person name="Huang Y."/>
            <person name="Pan J."/>
            <person name="Li M."/>
        </authorList>
    </citation>
    <scope>NUCLEOTIDE SEQUENCE [LARGE SCALE GENOMIC DNA]</scope>
    <source>
        <strain evidence="15">FT324</strain>
    </source>
</reference>
<feature type="domain" description="Histidine kinase" evidence="12">
    <location>
        <begin position="245"/>
        <end position="458"/>
    </location>
</feature>
<sequence>MRQAPMSLRRRLVLQLLGIAAVLAILLYLTVRTVANSAAEATQDGVLGAATLAIAERLQGGETGVSLDLPYEAFSILGSISDDRIFYRVDANGETLTGYADLPLPQYETLSVEPVFFSDLYEGVAVRIAVAARTVLVKREPILVTVAVGQTRQGQEAIAQRTANLAAAIGLAAFALAALLSMLTAGSVLGPINRLADAVGRRGPHDLRAVDHPSPEELRPLVTALNGFIARLRGALSRTETFIAEAAHHIRTPLATVRARAEIALRQTQADETREALRAVIRAVEESSRSAGQLLDHATVVYRSDRLADGPVDLARLMQGLVRSHAPTAELRDLELTLSGADAPAVVQGDRLLLESALRNLIDNAIKYSPPESEVSLELEARADDVAVRVRDRGRGLAGQVQSDLTRRFARGDNVDDVVGSGLGLTIVAEVAEVHGGRFRLEEREGGGTCAELVLPLR</sequence>
<dbReference type="SMART" id="SM00304">
    <property type="entry name" value="HAMP"/>
    <property type="match status" value="1"/>
</dbReference>
<dbReference type="InterPro" id="IPR036890">
    <property type="entry name" value="HATPase_C_sf"/>
</dbReference>
<dbReference type="InterPro" id="IPR005467">
    <property type="entry name" value="His_kinase_dom"/>
</dbReference>
<keyword evidence="15" id="KW-1185">Reference proteome</keyword>
<dbReference type="Pfam" id="PF02518">
    <property type="entry name" value="HATPase_c"/>
    <property type="match status" value="1"/>
</dbReference>
<organism evidence="14 15">
    <name type="scientific">Albidovulum sediminis</name>
    <dbReference type="NCBI Taxonomy" id="3066345"/>
    <lineage>
        <taxon>Bacteria</taxon>
        <taxon>Pseudomonadati</taxon>
        <taxon>Pseudomonadota</taxon>
        <taxon>Alphaproteobacteria</taxon>
        <taxon>Rhodobacterales</taxon>
        <taxon>Paracoccaceae</taxon>
        <taxon>Albidovulum</taxon>
    </lineage>
</organism>
<evidence type="ECO:0000256" key="4">
    <source>
        <dbReference type="ARBA" id="ARBA00022553"/>
    </source>
</evidence>
<dbReference type="InterPro" id="IPR036097">
    <property type="entry name" value="HisK_dim/P_sf"/>
</dbReference>
<dbReference type="InterPro" id="IPR003660">
    <property type="entry name" value="HAMP_dom"/>
</dbReference>
<dbReference type="SUPFAM" id="SSF55874">
    <property type="entry name" value="ATPase domain of HSP90 chaperone/DNA topoisomerase II/histidine kinase"/>
    <property type="match status" value="1"/>
</dbReference>
<keyword evidence="6 11" id="KW-0812">Transmembrane</keyword>
<dbReference type="PANTHER" id="PTHR45436">
    <property type="entry name" value="SENSOR HISTIDINE KINASE YKOH"/>
    <property type="match status" value="1"/>
</dbReference>
<feature type="transmembrane region" description="Helical" evidence="11">
    <location>
        <begin position="12"/>
        <end position="31"/>
    </location>
</feature>
<evidence type="ECO:0000256" key="11">
    <source>
        <dbReference type="SAM" id="Phobius"/>
    </source>
</evidence>
<dbReference type="InterPro" id="IPR004358">
    <property type="entry name" value="Sig_transdc_His_kin-like_C"/>
</dbReference>
<dbReference type="InterPro" id="IPR003661">
    <property type="entry name" value="HisK_dim/P_dom"/>
</dbReference>
<name>A0ABT2NQV3_9RHOB</name>
<dbReference type="InterPro" id="IPR050428">
    <property type="entry name" value="TCS_sensor_his_kinase"/>
</dbReference>
<dbReference type="InterPro" id="IPR003594">
    <property type="entry name" value="HATPase_dom"/>
</dbReference>
<evidence type="ECO:0000259" key="12">
    <source>
        <dbReference type="PROSITE" id="PS50109"/>
    </source>
</evidence>
<dbReference type="SMART" id="SM00388">
    <property type="entry name" value="HisKA"/>
    <property type="match status" value="1"/>
</dbReference>
<dbReference type="PRINTS" id="PR00344">
    <property type="entry name" value="BCTRLSENSOR"/>
</dbReference>
<evidence type="ECO:0000256" key="6">
    <source>
        <dbReference type="ARBA" id="ARBA00022692"/>
    </source>
</evidence>
<comment type="caution">
    <text evidence="14">The sequence shown here is derived from an EMBL/GenBank/DDBJ whole genome shotgun (WGS) entry which is preliminary data.</text>
</comment>
<dbReference type="PROSITE" id="PS50885">
    <property type="entry name" value="HAMP"/>
    <property type="match status" value="1"/>
</dbReference>
<dbReference type="CDD" id="cd00082">
    <property type="entry name" value="HisKA"/>
    <property type="match status" value="1"/>
</dbReference>
<keyword evidence="7 14" id="KW-0418">Kinase</keyword>
<evidence type="ECO:0000256" key="2">
    <source>
        <dbReference type="ARBA" id="ARBA00004370"/>
    </source>
</evidence>
<dbReference type="EMBL" id="JAOCQF010000003">
    <property type="protein sequence ID" value="MCT8331281.1"/>
    <property type="molecule type" value="Genomic_DNA"/>
</dbReference>
<evidence type="ECO:0000313" key="15">
    <source>
        <dbReference type="Proteomes" id="UP001205601"/>
    </source>
</evidence>
<keyword evidence="4" id="KW-0597">Phosphoprotein</keyword>
<dbReference type="SUPFAM" id="SSF47384">
    <property type="entry name" value="Homodimeric domain of signal transducing histidine kinase"/>
    <property type="match status" value="1"/>
</dbReference>
<dbReference type="GO" id="GO:0016301">
    <property type="term" value="F:kinase activity"/>
    <property type="evidence" value="ECO:0007669"/>
    <property type="project" value="UniProtKB-KW"/>
</dbReference>
<keyword evidence="8 11" id="KW-1133">Transmembrane helix</keyword>
<dbReference type="Pfam" id="PF00512">
    <property type="entry name" value="HisKA"/>
    <property type="match status" value="1"/>
</dbReference>
<dbReference type="SMART" id="SM00387">
    <property type="entry name" value="HATPase_c"/>
    <property type="match status" value="1"/>
</dbReference>
<evidence type="ECO:0000256" key="10">
    <source>
        <dbReference type="ARBA" id="ARBA00023136"/>
    </source>
</evidence>
<dbReference type="Proteomes" id="UP001205601">
    <property type="component" value="Unassembled WGS sequence"/>
</dbReference>
<evidence type="ECO:0000256" key="1">
    <source>
        <dbReference type="ARBA" id="ARBA00000085"/>
    </source>
</evidence>
<protein>
    <recommendedName>
        <fullName evidence="3">histidine kinase</fullName>
        <ecNumber evidence="3">2.7.13.3</ecNumber>
    </recommendedName>
</protein>
<dbReference type="PROSITE" id="PS50109">
    <property type="entry name" value="HIS_KIN"/>
    <property type="match status" value="1"/>
</dbReference>